<dbReference type="EMBL" id="BPLF01000001">
    <property type="protein sequence ID" value="GIX61199.1"/>
    <property type="molecule type" value="Genomic_DNA"/>
</dbReference>
<keyword evidence="2" id="KW-1185">Reference proteome</keyword>
<dbReference type="GeneID" id="94192682"/>
<dbReference type="AlphaFoldDB" id="A0AAV4LR19"/>
<sequence>MGNLLSSKVGSNGPYDSLTKPPMNLKESIDWVLRVCGSDWQRGKKNVTGAIDGLATAVVNLLQKTNYATFTDFANELINSQLYGGFHCKANGNTNLCQKVVMQNLIYKLGQCLSRFIGYDERRDGFITGNGIAIGKNGEPGEPWESITESKGQTGYSLAYNPNSANWDSTWQGDDPNAKTCAKNFMKAVIIIFEGLTKLYWGCRINEHAPWRQQQFKGAYGDRLYAYLLEQGFKKEYLNNLYMSPIVKKKHFGLTDNKRFREGAIINGILSSAFDEFGRAMAKNPPNNDQRQSIPASYPDFIKALINGAEETVKIVDEVLQKRCTGDFPENCTDCTKLSGVKAHYFFQDYHFTKLYILILAYKCFKDRSYRRFVAKTVGGVTCGAGIGAAAYFTKASGLVPIIAGFFS</sequence>
<evidence type="ECO:0000313" key="1">
    <source>
        <dbReference type="EMBL" id="GIX61199.1"/>
    </source>
</evidence>
<protein>
    <submittedName>
        <fullName evidence="1">Variant erythrocyte surface antigen-1 family protein</fullName>
    </submittedName>
</protein>
<reference evidence="1 2" key="1">
    <citation type="submission" date="2021-06" db="EMBL/GenBank/DDBJ databases">
        <title>Genome sequence of Babesia caballi.</title>
        <authorList>
            <person name="Yamagishi J."/>
            <person name="Kidaka T."/>
            <person name="Ochi A."/>
        </authorList>
    </citation>
    <scope>NUCLEOTIDE SEQUENCE [LARGE SCALE GENOMIC DNA]</scope>
    <source>
        <strain evidence="1">USDA-D6B2</strain>
    </source>
</reference>
<proteinExistence type="predicted"/>
<gene>
    <name evidence="1" type="ORF">BcabD6B2_06340</name>
</gene>
<evidence type="ECO:0000313" key="2">
    <source>
        <dbReference type="Proteomes" id="UP001497744"/>
    </source>
</evidence>
<dbReference type="Proteomes" id="UP001497744">
    <property type="component" value="Unassembled WGS sequence"/>
</dbReference>
<comment type="caution">
    <text evidence="1">The sequence shown here is derived from an EMBL/GenBank/DDBJ whole genome shotgun (WGS) entry which is preliminary data.</text>
</comment>
<accession>A0AAV4LR19</accession>
<dbReference type="RefSeq" id="XP_067713270.1">
    <property type="nucleotide sequence ID" value="XM_067857169.1"/>
</dbReference>
<name>A0AAV4LR19_BABCB</name>
<organism evidence="1 2">
    <name type="scientific">Babesia caballi</name>
    <dbReference type="NCBI Taxonomy" id="5871"/>
    <lineage>
        <taxon>Eukaryota</taxon>
        <taxon>Sar</taxon>
        <taxon>Alveolata</taxon>
        <taxon>Apicomplexa</taxon>
        <taxon>Aconoidasida</taxon>
        <taxon>Piroplasmida</taxon>
        <taxon>Babesiidae</taxon>
        <taxon>Babesia</taxon>
    </lineage>
</organism>